<dbReference type="InterPro" id="IPR052058">
    <property type="entry name" value="Alcohol_O-acetyltransferase"/>
</dbReference>
<dbReference type="Proteomes" id="UP001160390">
    <property type="component" value="Unassembled WGS sequence"/>
</dbReference>
<proteinExistence type="predicted"/>
<keyword evidence="2" id="KW-1185">Reference proteome</keyword>
<protein>
    <submittedName>
        <fullName evidence="1">Uncharacterized protein</fullName>
    </submittedName>
</protein>
<dbReference type="EMBL" id="CABFNP030001299">
    <property type="protein sequence ID" value="CAI6098933.1"/>
    <property type="molecule type" value="Genomic_DNA"/>
</dbReference>
<dbReference type="AlphaFoldDB" id="A0AA35QBI4"/>
<dbReference type="PANTHER" id="PTHR28037">
    <property type="entry name" value="ALCOHOL O-ACETYLTRANSFERASE 1-RELATED"/>
    <property type="match status" value="1"/>
</dbReference>
<name>A0AA35QBI4_9HYPO</name>
<gene>
    <name evidence="1" type="ORF">CCHLO57077_00002936</name>
</gene>
<sequence length="322" mass="35576">MFLSLQPSASSRSLSRPLVLAALRKVVEAHARLRIVCVLLPSPKVGNHRMHEAMINTLNLDDCVECIPDDGLGVNFELVEKIHNEWLWTDEEPTRPWWMIIVKGNHVALIMHPSVGDSKSGETIHTDFMNALNSIEEPTGELTDAEKLIHGDSSTLVFPLEPTSTSDARTSTAEAIWIQVKFLLMAIFLGSRILFSTLPRAKPWIRSATAIAEPAQRTVNRVASYRIEAPRMSRMLSACRENQTTFTALLASMALDTLTNDFYPSAIMGCSQVVCDIRQFLPMSKIGGGTRAGRVINATGGVQLQHWLAPYRRAAVKADSSV</sequence>
<dbReference type="PANTHER" id="PTHR28037:SF1">
    <property type="entry name" value="ALCOHOL O-ACETYLTRANSFERASE 1-RELATED"/>
    <property type="match status" value="1"/>
</dbReference>
<comment type="caution">
    <text evidence="1">The sequence shown here is derived from an EMBL/GenBank/DDBJ whole genome shotgun (WGS) entry which is preliminary data.</text>
</comment>
<organism evidence="1 2">
    <name type="scientific">Clonostachys chloroleuca</name>
    <dbReference type="NCBI Taxonomy" id="1926264"/>
    <lineage>
        <taxon>Eukaryota</taxon>
        <taxon>Fungi</taxon>
        <taxon>Dikarya</taxon>
        <taxon>Ascomycota</taxon>
        <taxon>Pezizomycotina</taxon>
        <taxon>Sordariomycetes</taxon>
        <taxon>Hypocreomycetidae</taxon>
        <taxon>Hypocreales</taxon>
        <taxon>Bionectriaceae</taxon>
        <taxon>Clonostachys</taxon>
    </lineage>
</organism>
<evidence type="ECO:0000313" key="1">
    <source>
        <dbReference type="EMBL" id="CAI6098933.1"/>
    </source>
</evidence>
<dbReference type="Pfam" id="PF07247">
    <property type="entry name" value="AATase"/>
    <property type="match status" value="1"/>
</dbReference>
<accession>A0AA35QBI4</accession>
<evidence type="ECO:0000313" key="2">
    <source>
        <dbReference type="Proteomes" id="UP001160390"/>
    </source>
</evidence>
<reference evidence="1" key="1">
    <citation type="submission" date="2023-01" db="EMBL/GenBank/DDBJ databases">
        <authorList>
            <person name="Piombo E."/>
        </authorList>
    </citation>
    <scope>NUCLEOTIDE SEQUENCE</scope>
</reference>
<dbReference type="InterPro" id="IPR010828">
    <property type="entry name" value="Atf2/Sli1-like"/>
</dbReference>